<dbReference type="PROSITE" id="PS50878">
    <property type="entry name" value="RT_POL"/>
    <property type="match status" value="1"/>
</dbReference>
<keyword evidence="3" id="KW-1185">Reference proteome</keyword>
<dbReference type="InterPro" id="IPR000477">
    <property type="entry name" value="RT_dom"/>
</dbReference>
<evidence type="ECO:0000313" key="2">
    <source>
        <dbReference type="EMBL" id="OMJ17868.1"/>
    </source>
</evidence>
<feature type="domain" description="Reverse transcriptase" evidence="1">
    <location>
        <begin position="1"/>
        <end position="73"/>
    </location>
</feature>
<comment type="caution">
    <text evidence="2">The sequence shown here is derived from an EMBL/GenBank/DDBJ whole genome shotgun (WGS) entry which is preliminary data.</text>
</comment>
<dbReference type="OrthoDB" id="5534248at2759"/>
<reference evidence="2 3" key="1">
    <citation type="submission" date="2017-01" db="EMBL/GenBank/DDBJ databases">
        <authorList>
            <person name="Mah S.A."/>
            <person name="Swanson W.J."/>
            <person name="Moy G.W."/>
            <person name="Vacquier V.D."/>
        </authorList>
    </citation>
    <scope>NUCLEOTIDE SEQUENCE [LARGE SCALE GENOMIC DNA]</scope>
    <source>
        <strain evidence="2 3">GSMNP</strain>
    </source>
</reference>
<evidence type="ECO:0000259" key="1">
    <source>
        <dbReference type="PROSITE" id="PS50878"/>
    </source>
</evidence>
<protein>
    <recommendedName>
        <fullName evidence="1">Reverse transcriptase domain-containing protein</fullName>
    </recommendedName>
</protein>
<evidence type="ECO:0000313" key="3">
    <source>
        <dbReference type="Proteomes" id="UP000187283"/>
    </source>
</evidence>
<dbReference type="Proteomes" id="UP000187283">
    <property type="component" value="Unassembled WGS sequence"/>
</dbReference>
<organism evidence="2 3">
    <name type="scientific">Smittium culicis</name>
    <dbReference type="NCBI Taxonomy" id="133412"/>
    <lineage>
        <taxon>Eukaryota</taxon>
        <taxon>Fungi</taxon>
        <taxon>Fungi incertae sedis</taxon>
        <taxon>Zoopagomycota</taxon>
        <taxon>Kickxellomycotina</taxon>
        <taxon>Harpellomycetes</taxon>
        <taxon>Harpellales</taxon>
        <taxon>Legeriomycetaceae</taxon>
        <taxon>Smittium</taxon>
    </lineage>
</organism>
<accession>A0A1R1XTD0</accession>
<name>A0A1R1XTD0_9FUNG</name>
<dbReference type="EMBL" id="LSSN01001910">
    <property type="protein sequence ID" value="OMJ17868.1"/>
    <property type="molecule type" value="Genomic_DNA"/>
</dbReference>
<proteinExistence type="predicted"/>
<gene>
    <name evidence="2" type="ORF">AYI70_g5694</name>
</gene>
<sequence length="73" mass="8181">MYYDPKIAVRIGDDISERSEYHCGVRQGCSASPILFDLYNNDLFSGVLGVYVPGLPNRIQGLLFVDDAFFFAN</sequence>
<dbReference type="AlphaFoldDB" id="A0A1R1XTD0"/>